<feature type="transmembrane region" description="Helical" evidence="2">
    <location>
        <begin position="6"/>
        <end position="26"/>
    </location>
</feature>
<dbReference type="AlphaFoldDB" id="A0A8S1KWP7"/>
<dbReference type="Proteomes" id="UP000688137">
    <property type="component" value="Unassembled WGS sequence"/>
</dbReference>
<feature type="transmembrane region" description="Helical" evidence="2">
    <location>
        <begin position="307"/>
        <end position="326"/>
    </location>
</feature>
<keyword evidence="2" id="KW-1133">Transmembrane helix</keyword>
<dbReference type="EMBL" id="CAJJDM010000026">
    <property type="protein sequence ID" value="CAD8058305.1"/>
    <property type="molecule type" value="Genomic_DNA"/>
</dbReference>
<feature type="coiled-coil region" evidence="1">
    <location>
        <begin position="386"/>
        <end position="420"/>
    </location>
</feature>
<evidence type="ECO:0000313" key="3">
    <source>
        <dbReference type="EMBL" id="CAD8058305.1"/>
    </source>
</evidence>
<gene>
    <name evidence="3" type="ORF">PPRIM_AZ9-3.1.T0270149</name>
</gene>
<accession>A0A8S1KWP7</accession>
<organism evidence="3 4">
    <name type="scientific">Paramecium primaurelia</name>
    <dbReference type="NCBI Taxonomy" id="5886"/>
    <lineage>
        <taxon>Eukaryota</taxon>
        <taxon>Sar</taxon>
        <taxon>Alveolata</taxon>
        <taxon>Ciliophora</taxon>
        <taxon>Intramacronucleata</taxon>
        <taxon>Oligohymenophorea</taxon>
        <taxon>Peniculida</taxon>
        <taxon>Parameciidae</taxon>
        <taxon>Paramecium</taxon>
    </lineage>
</organism>
<evidence type="ECO:0008006" key="5">
    <source>
        <dbReference type="Google" id="ProtNLM"/>
    </source>
</evidence>
<feature type="transmembrane region" description="Helical" evidence="2">
    <location>
        <begin position="346"/>
        <end position="366"/>
    </location>
</feature>
<feature type="transmembrane region" description="Helical" evidence="2">
    <location>
        <begin position="125"/>
        <end position="146"/>
    </location>
</feature>
<keyword evidence="1" id="KW-0175">Coiled coil</keyword>
<evidence type="ECO:0000313" key="4">
    <source>
        <dbReference type="Proteomes" id="UP000688137"/>
    </source>
</evidence>
<proteinExistence type="predicted"/>
<keyword evidence="4" id="KW-1185">Reference proteome</keyword>
<dbReference type="OMA" id="FYTINMS"/>
<evidence type="ECO:0000256" key="1">
    <source>
        <dbReference type="SAM" id="Coils"/>
    </source>
</evidence>
<keyword evidence="2" id="KW-0472">Membrane</keyword>
<sequence>MALTDQLCLGFTILAFLSYIAIDVFLQLQIPFTSIGLPQKGQICPNQFIKYTDSFEMQCVSDCNQNANTKKQAFHNHLVRRNQPNFITYENQICLPTLDKNFYQLEPFVEKPIQMYISQSLKDDSFVIICIIFISLAIIYGTLAFYRDYAEFIVKMSSIVSIILSFAIILILIRKYRSVQEANDILISNDSQYDLSQMAAIMMLNKMDLVYLVLIAFMNLLLCYLIFKYILDRIQFSVFPLTHWFTVLYYKDYLNSAQTDPNQKPKKYTWHLILFQIINFILFYTINMSSLSISQESSQYAFGETSLIFNIVLPLISFILYLYFAIQICLLSEYNLYQKQNTVFSQIGKAGIQAFNLIFLFPLNFLRNILQFFGMNKFQYLVFTTLRQGQELINQENQNINQQQDQAIELETKLNLYDQLNKVAHIISVCLALACNFIMLILQQNIPSPFLISLLTYAITYTYYIPIVASPLKYSFFQDNGQIDDPKQQNMKCLLRLLKQNQQ</sequence>
<protein>
    <recommendedName>
        <fullName evidence="5">Transmembrane protein</fullName>
    </recommendedName>
</protein>
<evidence type="ECO:0000256" key="2">
    <source>
        <dbReference type="SAM" id="Phobius"/>
    </source>
</evidence>
<feature type="transmembrane region" description="Helical" evidence="2">
    <location>
        <begin position="209"/>
        <end position="231"/>
    </location>
</feature>
<keyword evidence="2" id="KW-0812">Transmembrane</keyword>
<feature type="transmembrane region" description="Helical" evidence="2">
    <location>
        <begin position="152"/>
        <end position="173"/>
    </location>
</feature>
<feature type="transmembrane region" description="Helical" evidence="2">
    <location>
        <begin position="423"/>
        <end position="442"/>
    </location>
</feature>
<comment type="caution">
    <text evidence="3">The sequence shown here is derived from an EMBL/GenBank/DDBJ whole genome shotgun (WGS) entry which is preliminary data.</text>
</comment>
<feature type="transmembrane region" description="Helical" evidence="2">
    <location>
        <begin position="448"/>
        <end position="469"/>
    </location>
</feature>
<feature type="transmembrane region" description="Helical" evidence="2">
    <location>
        <begin position="268"/>
        <end position="286"/>
    </location>
</feature>
<name>A0A8S1KWP7_PARPR</name>
<reference evidence="3" key="1">
    <citation type="submission" date="2021-01" db="EMBL/GenBank/DDBJ databases">
        <authorList>
            <consortium name="Genoscope - CEA"/>
            <person name="William W."/>
        </authorList>
    </citation>
    <scope>NUCLEOTIDE SEQUENCE</scope>
</reference>